<name>A0AAN7KUP0_TRANT</name>
<feature type="compositionally biased region" description="Basic and acidic residues" evidence="1">
    <location>
        <begin position="62"/>
        <end position="73"/>
    </location>
</feature>
<comment type="caution">
    <text evidence="2">The sequence shown here is derived from an EMBL/GenBank/DDBJ whole genome shotgun (WGS) entry which is preliminary data.</text>
</comment>
<protein>
    <submittedName>
        <fullName evidence="2">Uncharacterized protein</fullName>
    </submittedName>
</protein>
<reference evidence="2 3" key="1">
    <citation type="journal article" date="2023" name="Hortic Res">
        <title>Pangenome of water caltrop reveals structural variations and asymmetric subgenome divergence after allopolyploidization.</title>
        <authorList>
            <person name="Zhang X."/>
            <person name="Chen Y."/>
            <person name="Wang L."/>
            <person name="Yuan Y."/>
            <person name="Fang M."/>
            <person name="Shi L."/>
            <person name="Lu R."/>
            <person name="Comes H.P."/>
            <person name="Ma Y."/>
            <person name="Chen Y."/>
            <person name="Huang G."/>
            <person name="Zhou Y."/>
            <person name="Zheng Z."/>
            <person name="Qiu Y."/>
        </authorList>
    </citation>
    <scope>NUCLEOTIDE SEQUENCE [LARGE SCALE GENOMIC DNA]</scope>
    <source>
        <strain evidence="2">F231</strain>
    </source>
</reference>
<dbReference type="AlphaFoldDB" id="A0AAN7KUP0"/>
<sequence>METPDPNAAPGPPFPLFLVEVIGDYDPMWSAGVSDACEVGYDSDDAESCICDSSDCRIIGRDESNGCDRRENSGDPVEDEQQNYGFPAYSAGLLEVEEDMKVSSKEMMKSCVSVDSASSPVNEIMNEMERSRRFWEACLASS</sequence>
<keyword evidence="3" id="KW-1185">Reference proteome</keyword>
<dbReference type="Proteomes" id="UP001346149">
    <property type="component" value="Unassembled WGS sequence"/>
</dbReference>
<evidence type="ECO:0000313" key="3">
    <source>
        <dbReference type="Proteomes" id="UP001346149"/>
    </source>
</evidence>
<dbReference type="EMBL" id="JAXQNO010000018">
    <property type="protein sequence ID" value="KAK4776683.1"/>
    <property type="molecule type" value="Genomic_DNA"/>
</dbReference>
<proteinExistence type="predicted"/>
<organism evidence="2 3">
    <name type="scientific">Trapa natans</name>
    <name type="common">Water chestnut</name>
    <dbReference type="NCBI Taxonomy" id="22666"/>
    <lineage>
        <taxon>Eukaryota</taxon>
        <taxon>Viridiplantae</taxon>
        <taxon>Streptophyta</taxon>
        <taxon>Embryophyta</taxon>
        <taxon>Tracheophyta</taxon>
        <taxon>Spermatophyta</taxon>
        <taxon>Magnoliopsida</taxon>
        <taxon>eudicotyledons</taxon>
        <taxon>Gunneridae</taxon>
        <taxon>Pentapetalae</taxon>
        <taxon>rosids</taxon>
        <taxon>malvids</taxon>
        <taxon>Myrtales</taxon>
        <taxon>Lythraceae</taxon>
        <taxon>Trapa</taxon>
    </lineage>
</organism>
<evidence type="ECO:0000256" key="1">
    <source>
        <dbReference type="SAM" id="MobiDB-lite"/>
    </source>
</evidence>
<gene>
    <name evidence="2" type="ORF">SAY86_005371</name>
</gene>
<dbReference type="PANTHER" id="PTHR35726:SF4">
    <property type="entry name" value="GLUTAMIC ACID-RICH PROTEIN-LIKE"/>
    <property type="match status" value="1"/>
</dbReference>
<accession>A0AAN7KUP0</accession>
<feature type="region of interest" description="Disordered" evidence="1">
    <location>
        <begin position="62"/>
        <end position="82"/>
    </location>
</feature>
<evidence type="ECO:0000313" key="2">
    <source>
        <dbReference type="EMBL" id="KAK4776683.1"/>
    </source>
</evidence>
<dbReference type="PANTHER" id="PTHR35726">
    <property type="entry name" value="GLUTAMIC ACID-RICH PROTEIN-LIKE"/>
    <property type="match status" value="1"/>
</dbReference>